<gene>
    <name evidence="2" type="ORF">J2T57_003397</name>
</gene>
<feature type="transmembrane region" description="Helical" evidence="1">
    <location>
        <begin position="62"/>
        <end position="80"/>
    </location>
</feature>
<dbReference type="EMBL" id="JALJXV010000008">
    <property type="protein sequence ID" value="MCP1676238.1"/>
    <property type="molecule type" value="Genomic_DNA"/>
</dbReference>
<evidence type="ECO:0000313" key="3">
    <source>
        <dbReference type="Proteomes" id="UP001205843"/>
    </source>
</evidence>
<proteinExistence type="predicted"/>
<keyword evidence="3" id="KW-1185">Reference proteome</keyword>
<comment type="caution">
    <text evidence="2">The sequence shown here is derived from an EMBL/GenBank/DDBJ whole genome shotgun (WGS) entry which is preliminary data.</text>
</comment>
<dbReference type="PANTHER" id="PTHR34351">
    <property type="entry name" value="SLR1927 PROTEIN-RELATED"/>
    <property type="match status" value="1"/>
</dbReference>
<dbReference type="AlphaFoldDB" id="A0AAE3G710"/>
<organism evidence="2 3">
    <name type="scientific">Natronocella acetinitrilica</name>
    <dbReference type="NCBI Taxonomy" id="414046"/>
    <lineage>
        <taxon>Bacteria</taxon>
        <taxon>Pseudomonadati</taxon>
        <taxon>Pseudomonadota</taxon>
        <taxon>Gammaproteobacteria</taxon>
        <taxon>Chromatiales</taxon>
        <taxon>Ectothiorhodospiraceae</taxon>
        <taxon>Natronocella</taxon>
    </lineage>
</organism>
<reference evidence="2" key="1">
    <citation type="submission" date="2022-03" db="EMBL/GenBank/DDBJ databases">
        <title>Genomic Encyclopedia of Type Strains, Phase III (KMG-III): the genomes of soil and plant-associated and newly described type strains.</title>
        <authorList>
            <person name="Whitman W."/>
        </authorList>
    </citation>
    <scope>NUCLEOTIDE SEQUENCE</scope>
    <source>
        <strain evidence="2">ANL 6-2</strain>
    </source>
</reference>
<feature type="transmembrane region" description="Helical" evidence="1">
    <location>
        <begin position="34"/>
        <end position="56"/>
    </location>
</feature>
<keyword evidence="1" id="KW-0472">Membrane</keyword>
<accession>A0AAE3G710</accession>
<evidence type="ECO:0000313" key="2">
    <source>
        <dbReference type="EMBL" id="MCP1676238.1"/>
    </source>
</evidence>
<dbReference type="RefSeq" id="WP_253481518.1">
    <property type="nucleotide sequence ID" value="NZ_JALJXV010000008.1"/>
</dbReference>
<dbReference type="PANTHER" id="PTHR34351:SF1">
    <property type="entry name" value="SLR1927 PROTEIN"/>
    <property type="match status" value="1"/>
</dbReference>
<sequence length="319" mass="35428">MAASLGHLDQLRRRWLTRRLALTGRRARLHYRRIFILPSRAGLVFTLMLFGIWLGAVNYNNNMAFLLCFLLIGLGVSAKIHTFRNLLGLEVEMDNAPAVFAGGEAIFPLRLQNGERRQRVGLEVIHPSDDIQAVDVPAGGEATASLAVAAPRRGRLKAGEFRIRSRYPTGLVTAWSWLSLEAEALVYPAPEAGEVPLPFSAGGTHGGQRTVDGDDDFHSLRRYQPGDSLRQVAWHTVARGQELQTKRFAGIAGGILWLRWADTDGLAAEHRLSRLCRWILDAEEAGIRYGLELPGLHLKPDHGRTHRNRCLSALALFQP</sequence>
<evidence type="ECO:0000256" key="1">
    <source>
        <dbReference type="SAM" id="Phobius"/>
    </source>
</evidence>
<protein>
    <submittedName>
        <fullName evidence="2">Uncharacterized protein (DUF58 family)</fullName>
    </submittedName>
</protein>
<keyword evidence="1" id="KW-0812">Transmembrane</keyword>
<dbReference type="Proteomes" id="UP001205843">
    <property type="component" value="Unassembled WGS sequence"/>
</dbReference>
<keyword evidence="1" id="KW-1133">Transmembrane helix</keyword>
<name>A0AAE3G710_9GAMM</name>